<dbReference type="Proteomes" id="UP000539642">
    <property type="component" value="Unassembled WGS sequence"/>
</dbReference>
<protein>
    <recommendedName>
        <fullName evidence="4">DUF2784 domain-containing protein</fullName>
    </recommendedName>
</protein>
<dbReference type="RefSeq" id="WP_183352246.1">
    <property type="nucleotide sequence ID" value="NZ_JACHEO010000026.1"/>
</dbReference>
<dbReference type="EMBL" id="JACHEO010000026">
    <property type="protein sequence ID" value="MBB5349453.1"/>
    <property type="molecule type" value="Genomic_DNA"/>
</dbReference>
<dbReference type="Pfam" id="PF10861">
    <property type="entry name" value="DUF2784"/>
    <property type="match status" value="1"/>
</dbReference>
<name>A0A840UWZ6_9BACT</name>
<comment type="caution">
    <text evidence="2">The sequence shown here is derived from an EMBL/GenBank/DDBJ whole genome shotgun (WGS) entry which is preliminary data.</text>
</comment>
<feature type="transmembrane region" description="Helical" evidence="1">
    <location>
        <begin position="95"/>
        <end position="115"/>
    </location>
</feature>
<evidence type="ECO:0000256" key="1">
    <source>
        <dbReference type="SAM" id="Phobius"/>
    </source>
</evidence>
<dbReference type="InterPro" id="IPR021218">
    <property type="entry name" value="DUF2784"/>
</dbReference>
<keyword evidence="1" id="KW-1133">Transmembrane helix</keyword>
<dbReference type="AlphaFoldDB" id="A0A840UWZ6"/>
<keyword evidence="1" id="KW-0812">Transmembrane</keyword>
<evidence type="ECO:0000313" key="3">
    <source>
        <dbReference type="Proteomes" id="UP000539642"/>
    </source>
</evidence>
<evidence type="ECO:0008006" key="4">
    <source>
        <dbReference type="Google" id="ProtNLM"/>
    </source>
</evidence>
<sequence>MSYRLLGDLVVVLHLLFILFVAAGGLLVLPRPRLALLHLPAVVWGALIEFTGGICPLTPLENLFNRLAGHRGYDGGFIDHYLLPIIYPEEMTREIQIGLGLLVVAINAALYLLLIRRSLRRRSRK</sequence>
<proteinExistence type="predicted"/>
<reference evidence="2 3" key="1">
    <citation type="submission" date="2020-08" db="EMBL/GenBank/DDBJ databases">
        <title>Genomic Encyclopedia of Type Strains, Phase IV (KMG-IV): sequencing the most valuable type-strain genomes for metagenomic binning, comparative biology and taxonomic classification.</title>
        <authorList>
            <person name="Goeker M."/>
        </authorList>
    </citation>
    <scope>NUCLEOTIDE SEQUENCE [LARGE SCALE GENOMIC DNA]</scope>
    <source>
        <strain evidence="2 3">DSM 28570</strain>
    </source>
</reference>
<keyword evidence="1" id="KW-0472">Membrane</keyword>
<organism evidence="2 3">
    <name type="scientific">Desulfoprunum benzoelyticum</name>
    <dbReference type="NCBI Taxonomy" id="1506996"/>
    <lineage>
        <taxon>Bacteria</taxon>
        <taxon>Pseudomonadati</taxon>
        <taxon>Thermodesulfobacteriota</taxon>
        <taxon>Desulfobulbia</taxon>
        <taxon>Desulfobulbales</taxon>
        <taxon>Desulfobulbaceae</taxon>
        <taxon>Desulfoprunum</taxon>
    </lineage>
</organism>
<feature type="transmembrane region" description="Helical" evidence="1">
    <location>
        <begin position="41"/>
        <end position="60"/>
    </location>
</feature>
<gene>
    <name evidence="2" type="ORF">HNQ81_003207</name>
</gene>
<accession>A0A840UWZ6</accession>
<keyword evidence="3" id="KW-1185">Reference proteome</keyword>
<feature type="transmembrane region" description="Helical" evidence="1">
    <location>
        <begin position="6"/>
        <end position="29"/>
    </location>
</feature>
<evidence type="ECO:0000313" key="2">
    <source>
        <dbReference type="EMBL" id="MBB5349453.1"/>
    </source>
</evidence>